<dbReference type="EMBL" id="QZDT01000060">
    <property type="protein sequence ID" value="NBJ95018.1"/>
    <property type="molecule type" value="Genomic_DNA"/>
</dbReference>
<evidence type="ECO:0000313" key="2">
    <source>
        <dbReference type="Proteomes" id="UP001154420"/>
    </source>
</evidence>
<dbReference type="Proteomes" id="UP001154420">
    <property type="component" value="Unassembled WGS sequence"/>
</dbReference>
<reference evidence="1" key="1">
    <citation type="submission" date="2018-09" db="EMBL/GenBank/DDBJ databases">
        <title>Murine metabolic-syndrome-specific gut microbial biobank.</title>
        <authorList>
            <person name="Liu C."/>
        </authorList>
    </citation>
    <scope>NUCLEOTIDE SEQUENCE</scope>
    <source>
        <strain evidence="1">D42-62</strain>
    </source>
</reference>
<name>A0A9X5GTH0_9FIRM</name>
<keyword evidence="2" id="KW-1185">Reference proteome</keyword>
<comment type="caution">
    <text evidence="1">The sequence shown here is derived from an EMBL/GenBank/DDBJ whole genome shotgun (WGS) entry which is preliminary data.</text>
</comment>
<evidence type="ECO:0000313" key="1">
    <source>
        <dbReference type="EMBL" id="NBJ95018.1"/>
    </source>
</evidence>
<dbReference type="OrthoDB" id="9871451at2"/>
<proteinExistence type="predicted"/>
<gene>
    <name evidence="1" type="ORF">D5281_21230</name>
</gene>
<sequence length="66" mass="7310">MKAEELETIMDAVHNALEAVRCLESETNKNMVLISKKELKAYLGGNLEGKLVDAYRILEAEISGES</sequence>
<accession>A0A9X5GTH0</accession>
<dbReference type="RefSeq" id="WP_160561979.1">
    <property type="nucleotide sequence ID" value="NZ_QZDT01000060.1"/>
</dbReference>
<organism evidence="1 2">
    <name type="scientific">Parablautia muri</name>
    <dbReference type="NCBI Taxonomy" id="2320879"/>
    <lineage>
        <taxon>Bacteria</taxon>
        <taxon>Bacillati</taxon>
        <taxon>Bacillota</taxon>
        <taxon>Clostridia</taxon>
        <taxon>Lachnospirales</taxon>
        <taxon>Lachnospiraceae</taxon>
        <taxon>Parablautia</taxon>
    </lineage>
</organism>
<protein>
    <submittedName>
        <fullName evidence="1">Uncharacterized protein</fullName>
    </submittedName>
</protein>
<dbReference type="AlphaFoldDB" id="A0A9X5GTH0"/>